<feature type="compositionally biased region" description="Low complexity" evidence="1">
    <location>
        <begin position="164"/>
        <end position="180"/>
    </location>
</feature>
<protein>
    <submittedName>
        <fullName evidence="3">Uncharacterized protein</fullName>
    </submittedName>
</protein>
<evidence type="ECO:0000313" key="3">
    <source>
        <dbReference type="EMBL" id="SDN69312.1"/>
    </source>
</evidence>
<dbReference type="AlphaFoldDB" id="A0A1H0DGL4"/>
<dbReference type="Proteomes" id="UP000199182">
    <property type="component" value="Unassembled WGS sequence"/>
</dbReference>
<dbReference type="RefSeq" id="WP_092641725.1">
    <property type="nucleotide sequence ID" value="NZ_FNID01000028.1"/>
</dbReference>
<proteinExistence type="predicted"/>
<dbReference type="STRING" id="258515.SAMN05192585_12836"/>
<accession>A0A1H0DGL4</accession>
<organism evidence="3 4">
    <name type="scientific">Acetanaerobacterium elongatum</name>
    <dbReference type="NCBI Taxonomy" id="258515"/>
    <lineage>
        <taxon>Bacteria</taxon>
        <taxon>Bacillati</taxon>
        <taxon>Bacillota</taxon>
        <taxon>Clostridia</taxon>
        <taxon>Eubacteriales</taxon>
        <taxon>Oscillospiraceae</taxon>
        <taxon>Acetanaerobacterium</taxon>
    </lineage>
</organism>
<keyword evidence="2" id="KW-1133">Transmembrane helix</keyword>
<dbReference type="EMBL" id="FNID01000028">
    <property type="protein sequence ID" value="SDN69312.1"/>
    <property type="molecule type" value="Genomic_DNA"/>
</dbReference>
<sequence length="246" mass="26228">MVINQKILGLTITILLFGTVLVTAVTGLWKTTNTKVPAKYSTGSYQNEYNPADIRGSYTFGEISELFGIPLDDLAKAFDVRQNAAAFQCKQLEAGYEWAKAEGKEVGTDSVKLFVALYKGLPIELSDSTYFPKPAQAILLNRESITTEQKAFVSAHLVEKPNTAASSAAPSATTQETASSGGKTASITGKTTFDEVIALGVGKESLEKLLNKPVLDTSVTVKDFCTQNGIEFSGIKSGIQGLIDAA</sequence>
<dbReference type="OrthoDB" id="368416at2"/>
<feature type="transmembrane region" description="Helical" evidence="2">
    <location>
        <begin position="7"/>
        <end position="29"/>
    </location>
</feature>
<evidence type="ECO:0000256" key="1">
    <source>
        <dbReference type="SAM" id="MobiDB-lite"/>
    </source>
</evidence>
<name>A0A1H0DGL4_9FIRM</name>
<feature type="region of interest" description="Disordered" evidence="1">
    <location>
        <begin position="164"/>
        <end position="185"/>
    </location>
</feature>
<keyword evidence="2" id="KW-0472">Membrane</keyword>
<gene>
    <name evidence="3" type="ORF">SAMN05192585_12836</name>
</gene>
<keyword evidence="4" id="KW-1185">Reference proteome</keyword>
<evidence type="ECO:0000313" key="4">
    <source>
        <dbReference type="Proteomes" id="UP000199182"/>
    </source>
</evidence>
<reference evidence="3 4" key="1">
    <citation type="submission" date="2016-10" db="EMBL/GenBank/DDBJ databases">
        <authorList>
            <person name="de Groot N.N."/>
        </authorList>
    </citation>
    <scope>NUCLEOTIDE SEQUENCE [LARGE SCALE GENOMIC DNA]</scope>
    <source>
        <strain evidence="3 4">CGMCC 1.5012</strain>
    </source>
</reference>
<keyword evidence="2" id="KW-0812">Transmembrane</keyword>
<evidence type="ECO:0000256" key="2">
    <source>
        <dbReference type="SAM" id="Phobius"/>
    </source>
</evidence>